<dbReference type="Gene3D" id="2.60.40.3140">
    <property type="match status" value="1"/>
</dbReference>
<name>A0A4R6YQU5_9GAMM</name>
<dbReference type="AlphaFoldDB" id="A0A4R6YQU5"/>
<dbReference type="SUPFAM" id="SSF54001">
    <property type="entry name" value="Cysteine proteinases"/>
    <property type="match status" value="1"/>
</dbReference>
<dbReference type="Proteomes" id="UP000295293">
    <property type="component" value="Unassembled WGS sequence"/>
</dbReference>
<accession>A0A4R6YQU5</accession>
<dbReference type="EMBL" id="SNZH01000013">
    <property type="protein sequence ID" value="TDR40377.1"/>
    <property type="molecule type" value="Genomic_DNA"/>
</dbReference>
<dbReference type="Gene3D" id="3.10.620.30">
    <property type="match status" value="1"/>
</dbReference>
<sequence length="699" mass="78205">MDMVNTGIVRGVWRVLALLLLLVAADGLAAEPVQKHQRGEFHFFTGPAADWVELHSVAPAWDEKRLASEGMRWRTWLLDSQYARFGGERRRYFDHVYEATSPSLLTEAGKVEIDYNPEFETLTIHEISLRRAGEWLPRLKPDAITLGRRETEFERDMAMGSVSALIVLDDLRLGDLVRVRYTVAGHNPIMAGLDHVGGTFALTTPLLARQLRVLFDADAQPQEYRDARVAPAQVERTARYLAWRYRADAVAAVVPEDRNPAWFFPYPYVMVSEQRSWADVAAWARGLYPPAQPLSQDLQQRIAQWRALPDVPARIAAALLAVQEEVRYFGVEIGDNTHKPAEPADVWNRRRGDCKDKSRLLVTLLAAMEIEAYPALVSAGSGKRVADTPAAASAFDHVIVQVRNGRQLLWLDPTQVGQRGPAAAQEIGDFGFALPIAADTRALVPLARNPDNASRSRVLERYVAEAGGEALAMSVRSEYSGIAANSLRRDLRAAGSEQLGRRYADFYRRRFAGLEVAQALKVDDDEGSNSLVVSESYRIVKPWTQSTSGRRALDLSADSIGGALSLPESLRRQTPLALSFPSEISHRIELELPAGWRWSGATAQRKLDDAAATYRYRSGEEKGSVFSEESFVAREASVGVERMNAHLDWRRQAREQNLQRWVFSLPPAEADKARKARMNDLLRDVMNDNKKATKEKNEN</sequence>
<dbReference type="OrthoDB" id="8595007at2"/>
<dbReference type="InterPro" id="IPR038765">
    <property type="entry name" value="Papain-like_cys_pep_sf"/>
</dbReference>
<proteinExistence type="predicted"/>
<comment type="caution">
    <text evidence="2">The sequence shown here is derived from an EMBL/GenBank/DDBJ whole genome shotgun (WGS) entry which is preliminary data.</text>
</comment>
<organism evidence="2 3">
    <name type="scientific">Tahibacter aquaticus</name>
    <dbReference type="NCBI Taxonomy" id="520092"/>
    <lineage>
        <taxon>Bacteria</taxon>
        <taxon>Pseudomonadati</taxon>
        <taxon>Pseudomonadota</taxon>
        <taxon>Gammaproteobacteria</taxon>
        <taxon>Lysobacterales</taxon>
        <taxon>Rhodanobacteraceae</taxon>
        <taxon>Tahibacter</taxon>
    </lineage>
</organism>
<protein>
    <submittedName>
        <fullName evidence="2">Uncharacterized protein DUF3857</fullName>
    </submittedName>
</protein>
<dbReference type="Pfam" id="PF12969">
    <property type="entry name" value="DUF3857"/>
    <property type="match status" value="1"/>
</dbReference>
<evidence type="ECO:0000259" key="1">
    <source>
        <dbReference type="Pfam" id="PF12969"/>
    </source>
</evidence>
<dbReference type="InterPro" id="IPR024618">
    <property type="entry name" value="DUF3857"/>
</dbReference>
<feature type="domain" description="DUF3857" evidence="1">
    <location>
        <begin position="89"/>
        <end position="246"/>
    </location>
</feature>
<reference evidence="2 3" key="1">
    <citation type="submission" date="2019-03" db="EMBL/GenBank/DDBJ databases">
        <title>Genomic Encyclopedia of Type Strains, Phase IV (KMG-IV): sequencing the most valuable type-strain genomes for metagenomic binning, comparative biology and taxonomic classification.</title>
        <authorList>
            <person name="Goeker M."/>
        </authorList>
    </citation>
    <scope>NUCLEOTIDE SEQUENCE [LARGE SCALE GENOMIC DNA]</scope>
    <source>
        <strain evidence="2 3">DSM 21667</strain>
    </source>
</reference>
<keyword evidence="3" id="KW-1185">Reference proteome</keyword>
<evidence type="ECO:0000313" key="3">
    <source>
        <dbReference type="Proteomes" id="UP000295293"/>
    </source>
</evidence>
<evidence type="ECO:0000313" key="2">
    <source>
        <dbReference type="EMBL" id="TDR40377.1"/>
    </source>
</evidence>
<gene>
    <name evidence="2" type="ORF">DFR29_11377</name>
</gene>